<keyword evidence="2 4" id="KW-0472">Membrane</keyword>
<dbReference type="Pfam" id="PF00691">
    <property type="entry name" value="OmpA"/>
    <property type="match status" value="1"/>
</dbReference>
<dbReference type="EMBL" id="QUSX01000001">
    <property type="protein sequence ID" value="RRQ50739.1"/>
    <property type="molecule type" value="Genomic_DNA"/>
</dbReference>
<evidence type="ECO:0000313" key="6">
    <source>
        <dbReference type="EMBL" id="RRQ50739.1"/>
    </source>
</evidence>
<reference evidence="7" key="2">
    <citation type="submission" date="2018-12" db="EMBL/GenBank/DDBJ databases">
        <title>Maribacter lutimaris sp. nov., isolated from marine sediment.</title>
        <authorList>
            <person name="Kim K.K."/>
        </authorList>
    </citation>
    <scope>NUCLEOTIDE SEQUENCE [LARGE SCALE GENOMIC DNA]</scope>
    <source>
        <strain evidence="7">PoM-212</strain>
    </source>
</reference>
<evidence type="ECO:0000313" key="7">
    <source>
        <dbReference type="Proteomes" id="UP000286990"/>
    </source>
</evidence>
<dbReference type="InterPro" id="IPR006664">
    <property type="entry name" value="OMP_bac"/>
</dbReference>
<dbReference type="CDD" id="cd07185">
    <property type="entry name" value="OmpA_C-like"/>
    <property type="match status" value="1"/>
</dbReference>
<dbReference type="AlphaFoldDB" id="A0A426RP12"/>
<evidence type="ECO:0000256" key="3">
    <source>
        <dbReference type="ARBA" id="ARBA00023237"/>
    </source>
</evidence>
<dbReference type="Proteomes" id="UP000286990">
    <property type="component" value="Unassembled WGS sequence"/>
</dbReference>
<dbReference type="GO" id="GO:0009279">
    <property type="term" value="C:cell outer membrane"/>
    <property type="evidence" value="ECO:0007669"/>
    <property type="project" value="UniProtKB-SubCell"/>
</dbReference>
<accession>A0A426RP12</accession>
<dbReference type="InterPro" id="IPR006665">
    <property type="entry name" value="OmpA-like"/>
</dbReference>
<dbReference type="PANTHER" id="PTHR30329:SF21">
    <property type="entry name" value="LIPOPROTEIN YIAD-RELATED"/>
    <property type="match status" value="1"/>
</dbReference>
<dbReference type="Gene3D" id="3.30.1330.60">
    <property type="entry name" value="OmpA-like domain"/>
    <property type="match status" value="1"/>
</dbReference>
<dbReference type="SUPFAM" id="SSF103088">
    <property type="entry name" value="OmpA-like"/>
    <property type="match status" value="1"/>
</dbReference>
<proteinExistence type="predicted"/>
<organism evidence="6 7">
    <name type="scientific">Maribacter algicola</name>
    <dbReference type="NCBI Taxonomy" id="2498892"/>
    <lineage>
        <taxon>Bacteria</taxon>
        <taxon>Pseudomonadati</taxon>
        <taxon>Bacteroidota</taxon>
        <taxon>Flavobacteriia</taxon>
        <taxon>Flavobacteriales</taxon>
        <taxon>Flavobacteriaceae</taxon>
        <taxon>Maribacter</taxon>
    </lineage>
</organism>
<comment type="subcellular location">
    <subcellularLocation>
        <location evidence="1">Cell outer membrane</location>
    </subcellularLocation>
</comment>
<name>A0A426RP12_9FLAO</name>
<keyword evidence="7" id="KW-1185">Reference proteome</keyword>
<comment type="caution">
    <text evidence="6">The sequence shown here is derived from an EMBL/GenBank/DDBJ whole genome shotgun (WGS) entry which is preliminary data.</text>
</comment>
<gene>
    <name evidence="6" type="ORF">DZC72_00885</name>
</gene>
<reference evidence="7" key="1">
    <citation type="submission" date="2018-08" db="EMBL/GenBank/DDBJ databases">
        <authorList>
            <person name="Khan S.A."/>
            <person name="J S.E."/>
        </authorList>
    </citation>
    <scope>NUCLEOTIDE SEQUENCE [LARGE SCALE GENOMIC DNA]</scope>
    <source>
        <strain evidence="7">PoM-212</strain>
    </source>
</reference>
<feature type="domain" description="OmpA-like" evidence="5">
    <location>
        <begin position="239"/>
        <end position="356"/>
    </location>
</feature>
<dbReference type="InterPro" id="IPR050330">
    <property type="entry name" value="Bact_OuterMem_StrucFunc"/>
</dbReference>
<evidence type="ECO:0000256" key="1">
    <source>
        <dbReference type="ARBA" id="ARBA00004442"/>
    </source>
</evidence>
<keyword evidence="3" id="KW-0998">Cell outer membrane</keyword>
<dbReference type="InterPro" id="IPR036737">
    <property type="entry name" value="OmpA-like_sf"/>
</dbReference>
<dbReference type="Gene3D" id="2.60.120.260">
    <property type="entry name" value="Galactose-binding domain-like"/>
    <property type="match status" value="1"/>
</dbReference>
<dbReference type="PROSITE" id="PS51123">
    <property type="entry name" value="OMPA_2"/>
    <property type="match status" value="1"/>
</dbReference>
<dbReference type="OrthoDB" id="9782229at2"/>
<dbReference type="PRINTS" id="PR01021">
    <property type="entry name" value="OMPADOMAIN"/>
</dbReference>
<evidence type="ECO:0000259" key="5">
    <source>
        <dbReference type="PROSITE" id="PS51123"/>
    </source>
</evidence>
<evidence type="ECO:0000256" key="2">
    <source>
        <dbReference type="ARBA" id="ARBA00023136"/>
    </source>
</evidence>
<protein>
    <submittedName>
        <fullName evidence="6">OmpA family protein</fullName>
    </submittedName>
</protein>
<sequence>MGTHFVLGQNLVKNPSFEQFLNCPKKLGNLNEDLTDWDIPTLGSTDYFNGCSQAMGTPKNFNGEQPAEFGVGYVGLYLFAPDDYREYLQTRLTENLQKNQKYRLSFYVSLAERSDFAVKEFGILFSENPIQIDTRKVLSRMHLSKVTGDVSNTLEIRYSDFYSDNESWVKVESEFVANGTENYLVIGNFKDNKRTQTYKTQRRATEGSYYYLDMVSLVAIGDESKIEQLTVEGNSNTSYAINEVNTFKSVLFDFDSFDISPNAKFELRKIITYLNTNSNLTISISGHTDRIGEESYNLLLSKRRAGAVAKFLLESGIHTSRISYEGYGSSRPLTTNQSNKGRQENRRVEFVFMNKDQ</sequence>
<dbReference type="PANTHER" id="PTHR30329">
    <property type="entry name" value="STATOR ELEMENT OF FLAGELLAR MOTOR COMPLEX"/>
    <property type="match status" value="1"/>
</dbReference>
<evidence type="ECO:0000256" key="4">
    <source>
        <dbReference type="PROSITE-ProRule" id="PRU00473"/>
    </source>
</evidence>